<gene>
    <name evidence="2" type="ORF">LCGC14_2468080</name>
</gene>
<dbReference type="InterPro" id="IPR036116">
    <property type="entry name" value="FN3_sf"/>
</dbReference>
<evidence type="ECO:0000313" key="2">
    <source>
        <dbReference type="EMBL" id="KKL19179.1"/>
    </source>
</evidence>
<protein>
    <recommendedName>
        <fullName evidence="1">Fibronectin type-III domain-containing protein</fullName>
    </recommendedName>
</protein>
<dbReference type="Gene3D" id="2.60.40.10">
    <property type="entry name" value="Immunoglobulins"/>
    <property type="match status" value="1"/>
</dbReference>
<feature type="domain" description="Fibronectin type-III" evidence="1">
    <location>
        <begin position="164"/>
        <end position="267"/>
    </location>
</feature>
<dbReference type="InterPro" id="IPR013783">
    <property type="entry name" value="Ig-like_fold"/>
</dbReference>
<dbReference type="EMBL" id="LAZR01038583">
    <property type="protein sequence ID" value="KKL19179.1"/>
    <property type="molecule type" value="Genomic_DNA"/>
</dbReference>
<proteinExistence type="predicted"/>
<evidence type="ECO:0000259" key="1">
    <source>
        <dbReference type="PROSITE" id="PS50853"/>
    </source>
</evidence>
<dbReference type="AlphaFoldDB" id="A0A0F9BB60"/>
<organism evidence="2">
    <name type="scientific">marine sediment metagenome</name>
    <dbReference type="NCBI Taxonomy" id="412755"/>
    <lineage>
        <taxon>unclassified sequences</taxon>
        <taxon>metagenomes</taxon>
        <taxon>ecological metagenomes</taxon>
    </lineage>
</organism>
<accession>A0A0F9BB60</accession>
<comment type="caution">
    <text evidence="2">The sequence shown here is derived from an EMBL/GenBank/DDBJ whole genome shotgun (WGS) entry which is preliminary data.</text>
</comment>
<name>A0A0F9BB60_9ZZZZ</name>
<dbReference type="PROSITE" id="PS50853">
    <property type="entry name" value="FN3"/>
    <property type="match status" value="1"/>
</dbReference>
<dbReference type="InterPro" id="IPR003961">
    <property type="entry name" value="FN3_dom"/>
</dbReference>
<reference evidence="2" key="1">
    <citation type="journal article" date="2015" name="Nature">
        <title>Complex archaea that bridge the gap between prokaryotes and eukaryotes.</title>
        <authorList>
            <person name="Spang A."/>
            <person name="Saw J.H."/>
            <person name="Jorgensen S.L."/>
            <person name="Zaremba-Niedzwiedzka K."/>
            <person name="Martijn J."/>
            <person name="Lind A.E."/>
            <person name="van Eijk R."/>
            <person name="Schleper C."/>
            <person name="Guy L."/>
            <person name="Ettema T.J."/>
        </authorList>
    </citation>
    <scope>NUCLEOTIDE SEQUENCE</scope>
</reference>
<sequence length="465" mass="48616">MPTVTLRPNGIGDKTELSNDGCPNNWQCVDEEVADDDTSFNKNTFNATLEDVYTLDDLPGGVATITNVQVYIRARKTAAATCGAATYIRTGGVEYSGGIYYFPNTSWFNRGASWALHPGTGVAWTPAQVDALQAGVLISNSNFLGNQGRCTHVYVVVTYTTGIAPQGTTDPATSVVADSATLNGTLSADGGEACDCGFEWGETDAYGNTTPTESKTTSQTFSQAISGLDPGTLYHFRAIMTNSLGTTYGADQTFTTIELSTVTTDPATFVTGIAGILNATLDDDGGEACDVVFEWGLTTAYGNTTATQSKVTGEAFAQVISGLSGLTLYHFRAVSTNVAGTTNGADQTFTTEVAMPSGTTDPATAVGMAVATLNGTLDDDGGEACDCSFQWGLTTSYGNNTPTESKVTGETFSQALSGLTPGTLYHFRASFYNSTGTSYGADRTFTTTSIAAQIGRSYALGREEL</sequence>
<dbReference type="SUPFAM" id="SSF49265">
    <property type="entry name" value="Fibronectin type III"/>
    <property type="match status" value="2"/>
</dbReference>